<gene>
    <name evidence="5" type="ORF">AKO1_014215</name>
</gene>
<feature type="binding site" evidence="4">
    <location>
        <position position="19"/>
    </location>
    <ligand>
        <name>Mg(2+)</name>
        <dbReference type="ChEBI" id="CHEBI:18420"/>
    </ligand>
</feature>
<dbReference type="EMBL" id="JAOPGA020000896">
    <property type="protein sequence ID" value="KAL0482827.1"/>
    <property type="molecule type" value="Genomic_DNA"/>
</dbReference>
<dbReference type="PANTHER" id="PTHR24073">
    <property type="entry name" value="DRAB5-RELATED"/>
    <property type="match status" value="1"/>
</dbReference>
<protein>
    <submittedName>
        <fullName evidence="5">Uncharacterized protein</fullName>
    </submittedName>
</protein>
<proteinExistence type="predicted"/>
<feature type="binding site" evidence="3">
    <location>
        <begin position="12"/>
        <end position="19"/>
    </location>
    <ligand>
        <name>GTP</name>
        <dbReference type="ChEBI" id="CHEBI:37565"/>
    </ligand>
</feature>
<dbReference type="PRINTS" id="PR00449">
    <property type="entry name" value="RASTRNSFRMNG"/>
</dbReference>
<dbReference type="InterPro" id="IPR027417">
    <property type="entry name" value="P-loop_NTPase"/>
</dbReference>
<dbReference type="GO" id="GO:0005525">
    <property type="term" value="F:GTP binding"/>
    <property type="evidence" value="ECO:0007669"/>
    <property type="project" value="UniProtKB-KW"/>
</dbReference>
<keyword evidence="2 3" id="KW-0342">GTP-binding</keyword>
<organism evidence="5 6">
    <name type="scientific">Acrasis kona</name>
    <dbReference type="NCBI Taxonomy" id="1008807"/>
    <lineage>
        <taxon>Eukaryota</taxon>
        <taxon>Discoba</taxon>
        <taxon>Heterolobosea</taxon>
        <taxon>Tetramitia</taxon>
        <taxon>Eutetramitia</taxon>
        <taxon>Acrasidae</taxon>
        <taxon>Acrasis</taxon>
    </lineage>
</organism>
<dbReference type="AlphaFoldDB" id="A0AAW2Z2K0"/>
<keyword evidence="4" id="KW-0479">Metal-binding</keyword>
<dbReference type="GO" id="GO:0003924">
    <property type="term" value="F:GTPase activity"/>
    <property type="evidence" value="ECO:0007669"/>
    <property type="project" value="InterPro"/>
</dbReference>
<accession>A0AAW2Z2K0</accession>
<dbReference type="InterPro" id="IPR006689">
    <property type="entry name" value="Small_GTPase_ARF/SAR"/>
</dbReference>
<evidence type="ECO:0000313" key="6">
    <source>
        <dbReference type="Proteomes" id="UP001431209"/>
    </source>
</evidence>
<dbReference type="GO" id="GO:0046872">
    <property type="term" value="F:metal ion binding"/>
    <property type="evidence" value="ECO:0007669"/>
    <property type="project" value="UniProtKB-KW"/>
</dbReference>
<sequence>MTEKTLRVLVLGNSGVGKTSFLEQLTNQPNKTTQPTIGCRVYVQMHKYNKTDCYVEYFDVGTNEGIDKRASSMFYESNYDAMIYVFDMCDHATLASFSNVKQTINNILSSRNAQQTTEFLPTTFQRPARRMTQNIPVLLVGNNSSIFYEYTSQLSASSAMLPTTITPEKKASKTTTLATSTMLLTKLFLFTFFVITKIFCMGDYYRVGNAQQNQHYLKVKSTVHQLQQEVRADYIEVDCNKQIPTMQREIVSNFIERVLSGPR</sequence>
<dbReference type="Proteomes" id="UP001431209">
    <property type="component" value="Unassembled WGS sequence"/>
</dbReference>
<keyword evidence="6" id="KW-1185">Reference proteome</keyword>
<dbReference type="SUPFAM" id="SSF52540">
    <property type="entry name" value="P-loop containing nucleoside triphosphate hydrolases"/>
    <property type="match status" value="1"/>
</dbReference>
<evidence type="ECO:0000256" key="3">
    <source>
        <dbReference type="PIRSR" id="PIRSR606689-1"/>
    </source>
</evidence>
<keyword evidence="4" id="KW-0460">Magnesium</keyword>
<name>A0AAW2Z2K0_9EUKA</name>
<reference evidence="5 6" key="1">
    <citation type="submission" date="2024-03" db="EMBL/GenBank/DDBJ databases">
        <title>The Acrasis kona genome and developmental transcriptomes reveal deep origins of eukaryotic multicellular pathways.</title>
        <authorList>
            <person name="Sheikh S."/>
            <person name="Fu C.-J."/>
            <person name="Brown M.W."/>
            <person name="Baldauf S.L."/>
        </authorList>
    </citation>
    <scope>NUCLEOTIDE SEQUENCE [LARGE SCALE GENOMIC DNA]</scope>
    <source>
        <strain evidence="5 6">ATCC MYA-3509</strain>
    </source>
</reference>
<dbReference type="PROSITE" id="PS51419">
    <property type="entry name" value="RAB"/>
    <property type="match status" value="1"/>
</dbReference>
<evidence type="ECO:0000313" key="5">
    <source>
        <dbReference type="EMBL" id="KAL0482827.1"/>
    </source>
</evidence>
<dbReference type="Gene3D" id="3.40.50.300">
    <property type="entry name" value="P-loop containing nucleotide triphosphate hydrolases"/>
    <property type="match status" value="1"/>
</dbReference>
<evidence type="ECO:0000256" key="1">
    <source>
        <dbReference type="ARBA" id="ARBA00022741"/>
    </source>
</evidence>
<evidence type="ECO:0000256" key="2">
    <source>
        <dbReference type="ARBA" id="ARBA00023134"/>
    </source>
</evidence>
<feature type="binding site" evidence="4">
    <location>
        <position position="36"/>
    </location>
    <ligand>
        <name>Mg(2+)</name>
        <dbReference type="ChEBI" id="CHEBI:18420"/>
    </ligand>
</feature>
<evidence type="ECO:0000256" key="4">
    <source>
        <dbReference type="PIRSR" id="PIRSR606689-2"/>
    </source>
</evidence>
<comment type="caution">
    <text evidence="5">The sequence shown here is derived from an EMBL/GenBank/DDBJ whole genome shotgun (WGS) entry which is preliminary data.</text>
</comment>
<dbReference type="Pfam" id="PF00025">
    <property type="entry name" value="Arf"/>
    <property type="match status" value="1"/>
</dbReference>
<keyword evidence="1 3" id="KW-0547">Nucleotide-binding</keyword>